<protein>
    <submittedName>
        <fullName evidence="2">Polysaccharide pyruvyl transferase family protein</fullName>
    </submittedName>
</protein>
<sequence length="293" mass="33294">MGKCILAHWCYSSNFGDALNPYLLSKLSGKKVKYCNSFTPNYKEEVLHLFRAIFHFHKYNLRLLLLPEKSKPVVLAVGSILSRSRMNHLVWGGGYMDASEKGKGGKFLAVRGPFSANKLVEQGYPRCTVYGDPALLLPLVYTPIIKKKYKVGIIPHLRDLSQVLHDFPNSKVIHLGRKIEKIIDEINSCEYILSTSLHGIIVAHAYGVPALWVKRGYIFTDGLKFNDYFASVEIPLYDGSKYSLENLECKSFHELSSEIRSLMFPRKSIIELQKELLRVAPFGVKQNILDKVK</sequence>
<feature type="domain" description="Polysaccharide pyruvyl transferase" evidence="1">
    <location>
        <begin position="48"/>
        <end position="213"/>
    </location>
</feature>
<accession>A0A6A2RMD4</accession>
<evidence type="ECO:0000313" key="3">
    <source>
        <dbReference type="Proteomes" id="UP000487596"/>
    </source>
</evidence>
<dbReference type="AlphaFoldDB" id="A0A6A2RMD4"/>
<gene>
    <name evidence="2" type="ORF">GA424_20200</name>
</gene>
<dbReference type="InterPro" id="IPR007345">
    <property type="entry name" value="Polysacch_pyruvyl_Trfase"/>
</dbReference>
<dbReference type="Proteomes" id="UP000487596">
    <property type="component" value="Unassembled WGS sequence"/>
</dbReference>
<name>A0A6A2RMD4_9BACE</name>
<comment type="caution">
    <text evidence="2">The sequence shown here is derived from an EMBL/GenBank/DDBJ whole genome shotgun (WGS) entry which is preliminary data.</text>
</comment>
<evidence type="ECO:0000313" key="2">
    <source>
        <dbReference type="EMBL" id="KAB6133724.1"/>
    </source>
</evidence>
<dbReference type="Pfam" id="PF04230">
    <property type="entry name" value="PS_pyruv_trans"/>
    <property type="match status" value="1"/>
</dbReference>
<keyword evidence="2" id="KW-0808">Transferase</keyword>
<dbReference type="GO" id="GO:0016740">
    <property type="term" value="F:transferase activity"/>
    <property type="evidence" value="ECO:0007669"/>
    <property type="project" value="UniProtKB-KW"/>
</dbReference>
<evidence type="ECO:0000259" key="1">
    <source>
        <dbReference type="Pfam" id="PF04230"/>
    </source>
</evidence>
<organism evidence="2 3">
    <name type="scientific">Bacteroides xylanisolvens</name>
    <dbReference type="NCBI Taxonomy" id="371601"/>
    <lineage>
        <taxon>Bacteria</taxon>
        <taxon>Pseudomonadati</taxon>
        <taxon>Bacteroidota</taxon>
        <taxon>Bacteroidia</taxon>
        <taxon>Bacteroidales</taxon>
        <taxon>Bacteroidaceae</taxon>
        <taxon>Bacteroides</taxon>
    </lineage>
</organism>
<proteinExistence type="predicted"/>
<dbReference type="EMBL" id="WDEH01000042">
    <property type="protein sequence ID" value="KAB6133724.1"/>
    <property type="molecule type" value="Genomic_DNA"/>
</dbReference>
<reference evidence="2 3" key="1">
    <citation type="journal article" date="2019" name="Nat. Med.">
        <title>A library of human gut bacterial isolates paired with longitudinal multiomics data enables mechanistic microbiome research.</title>
        <authorList>
            <person name="Poyet M."/>
            <person name="Groussin M."/>
            <person name="Gibbons S.M."/>
            <person name="Avila-Pacheco J."/>
            <person name="Jiang X."/>
            <person name="Kearney S.M."/>
            <person name="Perrotta A.R."/>
            <person name="Berdy B."/>
            <person name="Zhao S."/>
            <person name="Lieberman T.D."/>
            <person name="Swanson P.K."/>
            <person name="Smith M."/>
            <person name="Roesemann S."/>
            <person name="Alexander J.E."/>
            <person name="Rich S.A."/>
            <person name="Livny J."/>
            <person name="Vlamakis H."/>
            <person name="Clish C."/>
            <person name="Bullock K."/>
            <person name="Deik A."/>
            <person name="Scott J."/>
            <person name="Pierce K.A."/>
            <person name="Xavier R.J."/>
            <person name="Alm E.J."/>
        </authorList>
    </citation>
    <scope>NUCLEOTIDE SEQUENCE [LARGE SCALE GENOMIC DNA]</scope>
    <source>
        <strain evidence="2 3">BIOML-A62</strain>
    </source>
</reference>
<dbReference type="RefSeq" id="WP_151921576.1">
    <property type="nucleotide sequence ID" value="NZ_JBDORN010000002.1"/>
</dbReference>